<organism evidence="5 6">
    <name type="scientific">Thermosediminibacter oceani (strain ATCC BAA-1034 / DSM 16646 / JW/IW-1228P)</name>
    <dbReference type="NCBI Taxonomy" id="555079"/>
    <lineage>
        <taxon>Bacteria</taxon>
        <taxon>Bacillati</taxon>
        <taxon>Bacillota</taxon>
        <taxon>Clostridia</taxon>
        <taxon>Thermosediminibacterales</taxon>
        <taxon>Thermosediminibacteraceae</taxon>
        <taxon>Thermosediminibacter</taxon>
    </lineage>
</organism>
<dbReference type="InterPro" id="IPR000524">
    <property type="entry name" value="Tscrpt_reg_HTH_GntR"/>
</dbReference>
<keyword evidence="2" id="KW-0238">DNA-binding</keyword>
<dbReference type="Pfam" id="PF00392">
    <property type="entry name" value="GntR"/>
    <property type="match status" value="1"/>
</dbReference>
<evidence type="ECO:0000313" key="6">
    <source>
        <dbReference type="Proteomes" id="UP000000272"/>
    </source>
</evidence>
<keyword evidence="3" id="KW-0804">Transcription</keyword>
<dbReference type="Proteomes" id="UP000000272">
    <property type="component" value="Chromosome"/>
</dbReference>
<evidence type="ECO:0000313" key="5">
    <source>
        <dbReference type="EMBL" id="ADL07177.1"/>
    </source>
</evidence>
<gene>
    <name evidence="5" type="ordered locus">Toce_0396</name>
</gene>
<keyword evidence="1" id="KW-0805">Transcription regulation</keyword>
<dbReference type="RefSeq" id="WP_013275227.1">
    <property type="nucleotide sequence ID" value="NC_014377.1"/>
</dbReference>
<dbReference type="AlphaFoldDB" id="D9S113"/>
<dbReference type="PANTHER" id="PTHR38445">
    <property type="entry name" value="HTH-TYPE TRANSCRIPTIONAL REPRESSOR YTRA"/>
    <property type="match status" value="1"/>
</dbReference>
<dbReference type="HOGENOM" id="CLU_017584_10_0_9"/>
<evidence type="ECO:0000256" key="3">
    <source>
        <dbReference type="ARBA" id="ARBA00023163"/>
    </source>
</evidence>
<accession>D9S113</accession>
<dbReference type="eggNOG" id="COG1725">
    <property type="taxonomic scope" value="Bacteria"/>
</dbReference>
<name>D9S113_THEOJ</name>
<keyword evidence="6" id="KW-1185">Reference proteome</keyword>
<evidence type="ECO:0000256" key="2">
    <source>
        <dbReference type="ARBA" id="ARBA00023125"/>
    </source>
</evidence>
<dbReference type="InterPro" id="IPR036388">
    <property type="entry name" value="WH-like_DNA-bd_sf"/>
</dbReference>
<reference evidence="5 6" key="1">
    <citation type="journal article" date="2010" name="Stand. Genomic Sci.">
        <title>Complete genome sequence of Thermosediminibacter oceani type strain (JW/IW-1228P).</title>
        <authorList>
            <person name="Pitluck S."/>
            <person name="Yasawong M."/>
            <person name="Munk C."/>
            <person name="Nolan M."/>
            <person name="Lapidus A."/>
            <person name="Lucas S."/>
            <person name="Glavina Del Rio T."/>
            <person name="Tice H."/>
            <person name="Cheng J.F."/>
            <person name="Bruce D."/>
            <person name="Detter C."/>
            <person name="Tapia R."/>
            <person name="Han C."/>
            <person name="Goodwin L."/>
            <person name="Liolios K."/>
            <person name="Ivanova N."/>
            <person name="Mavromatis K."/>
            <person name="Mikhailova N."/>
            <person name="Pati A."/>
            <person name="Chen A."/>
            <person name="Palaniappan K."/>
            <person name="Land M."/>
            <person name="Hauser L."/>
            <person name="Chang Y.J."/>
            <person name="Jeffries C.D."/>
            <person name="Rohde M."/>
            <person name="Spring S."/>
            <person name="Sikorski J."/>
            <person name="Goker M."/>
            <person name="Woyke T."/>
            <person name="Bristow J."/>
            <person name="Eisen J.A."/>
            <person name="Markowitz V."/>
            <person name="Hugenholtz P."/>
            <person name="Kyrpides N.C."/>
            <person name="Klenk H.P."/>
        </authorList>
    </citation>
    <scope>NUCLEOTIDE SEQUENCE [LARGE SCALE GENOMIC DNA]</scope>
    <source>
        <strain evidence="6">ATCC BAA-1034 / DSM 16646 / JW/IW-1228P</strain>
    </source>
</reference>
<dbReference type="SMART" id="SM00345">
    <property type="entry name" value="HTH_GNTR"/>
    <property type="match status" value="1"/>
</dbReference>
<dbReference type="OrthoDB" id="9801546at2"/>
<dbReference type="SUPFAM" id="SSF46785">
    <property type="entry name" value="Winged helix' DNA-binding domain"/>
    <property type="match status" value="1"/>
</dbReference>
<dbReference type="CDD" id="cd07377">
    <property type="entry name" value="WHTH_GntR"/>
    <property type="match status" value="1"/>
</dbReference>
<dbReference type="PROSITE" id="PS50949">
    <property type="entry name" value="HTH_GNTR"/>
    <property type="match status" value="1"/>
</dbReference>
<dbReference type="KEGG" id="toc:Toce_0396"/>
<dbReference type="PANTHER" id="PTHR38445:SF9">
    <property type="entry name" value="HTH-TYPE TRANSCRIPTIONAL REPRESSOR YTRA"/>
    <property type="match status" value="1"/>
</dbReference>
<dbReference type="InterPro" id="IPR036390">
    <property type="entry name" value="WH_DNA-bd_sf"/>
</dbReference>
<dbReference type="STRING" id="555079.Toce_0396"/>
<protein>
    <submittedName>
        <fullName evidence="5">Transcriptional regulator, GntR family</fullName>
    </submittedName>
</protein>
<proteinExistence type="predicted"/>
<evidence type="ECO:0000256" key="1">
    <source>
        <dbReference type="ARBA" id="ARBA00023015"/>
    </source>
</evidence>
<dbReference type="GO" id="GO:0003677">
    <property type="term" value="F:DNA binding"/>
    <property type="evidence" value="ECO:0007669"/>
    <property type="project" value="UniProtKB-KW"/>
</dbReference>
<dbReference type="Gene3D" id="1.10.10.10">
    <property type="entry name" value="Winged helix-like DNA-binding domain superfamily/Winged helix DNA-binding domain"/>
    <property type="match status" value="1"/>
</dbReference>
<dbReference type="EMBL" id="CP002131">
    <property type="protein sequence ID" value="ADL07177.1"/>
    <property type="molecule type" value="Genomic_DNA"/>
</dbReference>
<sequence>MIIEFDEKQPIYLQIMDLIKRDIVSGKLKGGDKLPSVREMAEKLKVNPNTVQRAYQELEREKVTFTQRGMGTFITKDEGMISALKKKMAKDVLDAFINGMRELGFSGDEILHIVKNYVEKGDPDWISY</sequence>
<feature type="domain" description="HTH gntR-type" evidence="4">
    <location>
        <begin position="9"/>
        <end position="77"/>
    </location>
</feature>
<evidence type="ECO:0000259" key="4">
    <source>
        <dbReference type="PROSITE" id="PS50949"/>
    </source>
</evidence>
<dbReference type="GO" id="GO:0003700">
    <property type="term" value="F:DNA-binding transcription factor activity"/>
    <property type="evidence" value="ECO:0007669"/>
    <property type="project" value="InterPro"/>
</dbReference>